<evidence type="ECO:0008006" key="4">
    <source>
        <dbReference type="Google" id="ProtNLM"/>
    </source>
</evidence>
<feature type="region of interest" description="Disordered" evidence="1">
    <location>
        <begin position="399"/>
        <end position="419"/>
    </location>
</feature>
<dbReference type="Proteomes" id="UP000246702">
    <property type="component" value="Unassembled WGS sequence"/>
</dbReference>
<proteinExistence type="predicted"/>
<dbReference type="AlphaFoldDB" id="A0A317UWS5"/>
<accession>A0A317UWS5</accession>
<evidence type="ECO:0000256" key="1">
    <source>
        <dbReference type="SAM" id="MobiDB-lite"/>
    </source>
</evidence>
<reference evidence="2 3" key="1">
    <citation type="submission" date="2016-12" db="EMBL/GenBank/DDBJ databases">
        <title>The genomes of Aspergillus section Nigri reveals drivers in fungal speciation.</title>
        <authorList>
            <consortium name="DOE Joint Genome Institute"/>
            <person name="Vesth T.C."/>
            <person name="Nybo J."/>
            <person name="Theobald S."/>
            <person name="Brandl J."/>
            <person name="Frisvad J.C."/>
            <person name="Nielsen K.F."/>
            <person name="Lyhne E.K."/>
            <person name="Kogle M.E."/>
            <person name="Kuo A."/>
            <person name="Riley R."/>
            <person name="Clum A."/>
            <person name="Nolan M."/>
            <person name="Lipzen A."/>
            <person name="Salamov A."/>
            <person name="Henrissat B."/>
            <person name="Wiebenga A."/>
            <person name="De Vries R.P."/>
            <person name="Grigoriev I.V."/>
            <person name="Mortensen U.H."/>
            <person name="Andersen M.R."/>
            <person name="Baker S.E."/>
        </authorList>
    </citation>
    <scope>NUCLEOTIDE SEQUENCE [LARGE SCALE GENOMIC DNA]</scope>
    <source>
        <strain evidence="2 3">CBS 115572</strain>
    </source>
</reference>
<keyword evidence="3" id="KW-1185">Reference proteome</keyword>
<evidence type="ECO:0000313" key="3">
    <source>
        <dbReference type="Proteomes" id="UP000246702"/>
    </source>
</evidence>
<dbReference type="GeneID" id="37119674"/>
<name>A0A317UWS5_9EURO</name>
<protein>
    <recommendedName>
        <fullName evidence="4">F-box domain-containing protein</fullName>
    </recommendedName>
</protein>
<organism evidence="2 3">
    <name type="scientific">Aspergillus sclerotioniger CBS 115572</name>
    <dbReference type="NCBI Taxonomy" id="1450535"/>
    <lineage>
        <taxon>Eukaryota</taxon>
        <taxon>Fungi</taxon>
        <taxon>Dikarya</taxon>
        <taxon>Ascomycota</taxon>
        <taxon>Pezizomycotina</taxon>
        <taxon>Eurotiomycetes</taxon>
        <taxon>Eurotiomycetidae</taxon>
        <taxon>Eurotiales</taxon>
        <taxon>Aspergillaceae</taxon>
        <taxon>Aspergillus</taxon>
        <taxon>Aspergillus subgen. Circumdati</taxon>
    </lineage>
</organism>
<feature type="compositionally biased region" description="Basic and acidic residues" evidence="1">
    <location>
        <begin position="402"/>
        <end position="416"/>
    </location>
</feature>
<evidence type="ECO:0000313" key="2">
    <source>
        <dbReference type="EMBL" id="PWY66473.1"/>
    </source>
</evidence>
<dbReference type="RefSeq" id="XP_025461671.1">
    <property type="nucleotide sequence ID" value="XM_025617531.1"/>
</dbReference>
<dbReference type="STRING" id="1450535.A0A317UWS5"/>
<sequence length="522" mass="60277">MLTIDSLPVVVRREIPKFVLEHSWRDLSALSQTSKEWHDIAAAELYKNLRIKFRNLPSLQQDISELCRLWQKKDWASKFVTFRPPATEDSFLVGSLSEFHDSYFGFLTEAEAYYQENDWEPIISLISRLQHLRLFNYIVTNMFPTCLYQALERLHPNCQIDIWTPQSPSLDLPGLGRAHRFVSLGCNQPFDLNILSAPRLHTFHAVYTFDIDPENRQRWVHIDEPFKFIFTAPHLKHLIIDARDGRGENPFLIVKDEWQRFTSESRLSPPTVSLDSLTFIRAPHEPYEHILLNISTMIDLSKFRSLDIGVHSQPAILSQVAPTLVGLERLYIHMLPRNKQFKVHWDSTSEDATWDIEEMISTVQAFRPLRFLCMRGLLSFSSLDRILSHHTTLEGLSLEASYRQRESPPPGEEHKYPISNGDHLRSVAKLCPRLAELRLPVQRTKGNARECDIYRALGHVSQLHTVILDLDCDLRPTPTGELPEPGDREEQLPSPAYIRETLINAAIDEALVKSIFDLILSH</sequence>
<dbReference type="EMBL" id="MSFK01000051">
    <property type="protein sequence ID" value="PWY66473.1"/>
    <property type="molecule type" value="Genomic_DNA"/>
</dbReference>
<comment type="caution">
    <text evidence="2">The sequence shown here is derived from an EMBL/GenBank/DDBJ whole genome shotgun (WGS) entry which is preliminary data.</text>
</comment>
<dbReference type="OrthoDB" id="3945550at2759"/>
<gene>
    <name evidence="2" type="ORF">BO94DRAFT_629030</name>
</gene>